<feature type="region of interest" description="Disordered" evidence="1">
    <location>
        <begin position="426"/>
        <end position="450"/>
    </location>
</feature>
<evidence type="ECO:0000313" key="4">
    <source>
        <dbReference type="Proteomes" id="UP001642405"/>
    </source>
</evidence>
<dbReference type="PANTHER" id="PTHR43056:SF5">
    <property type="entry name" value="PEPTIDASE S9 PROLYL OLIGOPEPTIDASE CATALYTIC DOMAIN-CONTAINING PROTEIN"/>
    <property type="match status" value="1"/>
</dbReference>
<name>A0ABP0CY40_9PEZI</name>
<dbReference type="InterPro" id="IPR001375">
    <property type="entry name" value="Peptidase_S9_cat"/>
</dbReference>
<dbReference type="InterPro" id="IPR050585">
    <property type="entry name" value="Xaa-Pro_dipeptidyl-ppase/CocE"/>
</dbReference>
<dbReference type="EMBL" id="CAWUHB010000133">
    <property type="protein sequence ID" value="CAK7237049.1"/>
    <property type="molecule type" value="Genomic_DNA"/>
</dbReference>
<comment type="caution">
    <text evidence="3">The sequence shown here is derived from an EMBL/GenBank/DDBJ whole genome shotgun (WGS) entry which is preliminary data.</text>
</comment>
<dbReference type="SUPFAM" id="SSF82171">
    <property type="entry name" value="DPP6 N-terminal domain-like"/>
    <property type="match status" value="1"/>
</dbReference>
<dbReference type="Proteomes" id="UP001642405">
    <property type="component" value="Unassembled WGS sequence"/>
</dbReference>
<dbReference type="SUPFAM" id="SSF53474">
    <property type="entry name" value="alpha/beta-Hydrolases"/>
    <property type="match status" value="1"/>
</dbReference>
<protein>
    <recommendedName>
        <fullName evidence="2">Peptidase S9 prolyl oligopeptidase catalytic domain-containing protein</fullName>
    </recommendedName>
</protein>
<dbReference type="InterPro" id="IPR029058">
    <property type="entry name" value="AB_hydrolase_fold"/>
</dbReference>
<keyword evidence="4" id="KW-1185">Reference proteome</keyword>
<proteinExistence type="predicted"/>
<sequence length="747" mass="81182">MTLRTIAPYGRWTSAISAEAATAGTRSLTSPRSSPSVNGQGYFLVSQDDGSSTVYMCSAGGDDKPPTRVLPAPWGVGTSVYEYGGQAYAVMEGGGVCKRSESNETTDKSERSEDTMADKIVFADRRDQGVHMLDVATGTVTTLVQGTPALRYGDFDVVSDNPWIVALQEDHTDPLPAAVRNYVVAIHRGTGEVVRVVEGADFYSYARWVPWFGGGEGGQTDKLALSWREWNHPDLPFEGVTLHWAVWQPETNTLSQTTQVAGEDRQCVAEAVWAPDGSSLLFGMEPKGGDFRQLFRVRRSGSSSDLSCPSLPEPVAFEGLEDAEFGDASWIIGCQTLVFLTPSTVVAVGTRYGQNHLVYADLDTGAWAALDADVGLVEMKFDPLAALSAWSFLVVGSGYTTPQAVYRVELDPDAIRQALATGSHVTPGVVSPQIPRSKQQQQQPPPKKLAATSTLLFRSTEQDFAPRLFSTPELVCIPAPGSADGKDAPHDVYGWFWPPHNRSFEAPQGTLPPLVVTPHGGPTGYTAPGLHMMAQFWATRGFAYFAINYSGSSGHGRAYRDRLWTRWGILDRDDVAAAIHYLTTETRRADARRVGIEGGSAGGYNVLQSLVGYAELFAGGVCCCGVADTAALGRDTHKLESHYLDRLLWKDGASDDEKARIHFERSPVNHAERITAPLRLIHGDQDTVVPIAQSRSIQAQIAKRGGDVDLIVLPGEGHMFVKTESLVLWLTSEAEWWEKTLLKEDGE</sequence>
<feature type="domain" description="Peptidase S9 prolyl oligopeptidase catalytic" evidence="2">
    <location>
        <begin position="533"/>
        <end position="741"/>
    </location>
</feature>
<gene>
    <name evidence="3" type="ORF">SCUCBS95973_009815</name>
</gene>
<reference evidence="3 4" key="1">
    <citation type="submission" date="2024-01" db="EMBL/GenBank/DDBJ databases">
        <authorList>
            <person name="Allen C."/>
            <person name="Tagirdzhanova G."/>
        </authorList>
    </citation>
    <scope>NUCLEOTIDE SEQUENCE [LARGE SCALE GENOMIC DNA]</scope>
</reference>
<dbReference type="Gene3D" id="3.40.50.1820">
    <property type="entry name" value="alpha/beta hydrolase"/>
    <property type="match status" value="1"/>
</dbReference>
<evidence type="ECO:0000313" key="3">
    <source>
        <dbReference type="EMBL" id="CAK7237049.1"/>
    </source>
</evidence>
<dbReference type="PANTHER" id="PTHR43056">
    <property type="entry name" value="PEPTIDASE S9 PROLYL OLIGOPEPTIDASE"/>
    <property type="match status" value="1"/>
</dbReference>
<evidence type="ECO:0000256" key="1">
    <source>
        <dbReference type="SAM" id="MobiDB-lite"/>
    </source>
</evidence>
<accession>A0ABP0CY40</accession>
<evidence type="ECO:0000259" key="2">
    <source>
        <dbReference type="Pfam" id="PF00326"/>
    </source>
</evidence>
<dbReference type="Pfam" id="PF00326">
    <property type="entry name" value="Peptidase_S9"/>
    <property type="match status" value="1"/>
</dbReference>
<organism evidence="3 4">
    <name type="scientific">Sporothrix curviconia</name>
    <dbReference type="NCBI Taxonomy" id="1260050"/>
    <lineage>
        <taxon>Eukaryota</taxon>
        <taxon>Fungi</taxon>
        <taxon>Dikarya</taxon>
        <taxon>Ascomycota</taxon>
        <taxon>Pezizomycotina</taxon>
        <taxon>Sordariomycetes</taxon>
        <taxon>Sordariomycetidae</taxon>
        <taxon>Ophiostomatales</taxon>
        <taxon>Ophiostomataceae</taxon>
        <taxon>Sporothrix</taxon>
    </lineage>
</organism>